<comment type="caution">
    <text evidence="1">The sequence shown here is derived from an EMBL/GenBank/DDBJ whole genome shotgun (WGS) entry which is preliminary data.</text>
</comment>
<evidence type="ECO:0000313" key="1">
    <source>
        <dbReference type="EMBL" id="KAK7280359.1"/>
    </source>
</evidence>
<evidence type="ECO:0000313" key="2">
    <source>
        <dbReference type="Proteomes" id="UP001359559"/>
    </source>
</evidence>
<gene>
    <name evidence="1" type="ORF">RJT34_25422</name>
</gene>
<accession>A0AAN9IIU5</accession>
<proteinExistence type="predicted"/>
<organism evidence="1 2">
    <name type="scientific">Clitoria ternatea</name>
    <name type="common">Butterfly pea</name>
    <dbReference type="NCBI Taxonomy" id="43366"/>
    <lineage>
        <taxon>Eukaryota</taxon>
        <taxon>Viridiplantae</taxon>
        <taxon>Streptophyta</taxon>
        <taxon>Embryophyta</taxon>
        <taxon>Tracheophyta</taxon>
        <taxon>Spermatophyta</taxon>
        <taxon>Magnoliopsida</taxon>
        <taxon>eudicotyledons</taxon>
        <taxon>Gunneridae</taxon>
        <taxon>Pentapetalae</taxon>
        <taxon>rosids</taxon>
        <taxon>fabids</taxon>
        <taxon>Fabales</taxon>
        <taxon>Fabaceae</taxon>
        <taxon>Papilionoideae</taxon>
        <taxon>50 kb inversion clade</taxon>
        <taxon>NPAAA clade</taxon>
        <taxon>indigoferoid/millettioid clade</taxon>
        <taxon>Phaseoleae</taxon>
        <taxon>Clitoria</taxon>
    </lineage>
</organism>
<keyword evidence="2" id="KW-1185">Reference proteome</keyword>
<sequence>MKSSAQETDLWKRDIKEPISLQSFRSENKIVPKVRFSSQFPLLFQSRTFLFPCSLFFRRSTSLFIDDFVSFISPSFFFCQIRFSLDSSSFRFPKNLGV</sequence>
<reference evidence="1 2" key="1">
    <citation type="submission" date="2024-01" db="EMBL/GenBank/DDBJ databases">
        <title>The genomes of 5 underutilized Papilionoideae crops provide insights into root nodulation and disease resistance.</title>
        <authorList>
            <person name="Yuan L."/>
        </authorList>
    </citation>
    <scope>NUCLEOTIDE SEQUENCE [LARGE SCALE GENOMIC DNA]</scope>
    <source>
        <strain evidence="1">LY-2023</strain>
        <tissue evidence="1">Leaf</tissue>
    </source>
</reference>
<dbReference type="AlphaFoldDB" id="A0AAN9IIU5"/>
<protein>
    <submittedName>
        <fullName evidence="1">Uncharacterized protein</fullName>
    </submittedName>
</protein>
<dbReference type="Proteomes" id="UP001359559">
    <property type="component" value="Unassembled WGS sequence"/>
</dbReference>
<name>A0AAN9IIU5_CLITE</name>
<dbReference type="EMBL" id="JAYKXN010000006">
    <property type="protein sequence ID" value="KAK7280359.1"/>
    <property type="molecule type" value="Genomic_DNA"/>
</dbReference>